<dbReference type="InterPro" id="IPR036010">
    <property type="entry name" value="2Fe-2S_ferredoxin-like_sf"/>
</dbReference>
<dbReference type="SUPFAM" id="SSF47741">
    <property type="entry name" value="CO dehydrogenase ISP C-domain like"/>
    <property type="match status" value="1"/>
</dbReference>
<dbReference type="GO" id="GO:0051537">
    <property type="term" value="F:2 iron, 2 sulfur cluster binding"/>
    <property type="evidence" value="ECO:0007669"/>
    <property type="project" value="UniProtKB-KW"/>
</dbReference>
<evidence type="ECO:0000256" key="6">
    <source>
        <dbReference type="SAM" id="MobiDB-lite"/>
    </source>
</evidence>
<dbReference type="RefSeq" id="WP_129341271.1">
    <property type="nucleotide sequence ID" value="NZ_JACIDD010000001.1"/>
</dbReference>
<dbReference type="InterPro" id="IPR001041">
    <property type="entry name" value="2Fe-2S_ferredoxin-type"/>
</dbReference>
<dbReference type="InterPro" id="IPR051452">
    <property type="entry name" value="Diverse_Oxidoreductases"/>
</dbReference>
<name>A0A4Q2J1A0_9SPHN</name>
<dbReference type="SUPFAM" id="SSF54292">
    <property type="entry name" value="2Fe-2S ferredoxin-like"/>
    <property type="match status" value="1"/>
</dbReference>
<proteinExistence type="predicted"/>
<dbReference type="PROSITE" id="PS51085">
    <property type="entry name" value="2FE2S_FER_2"/>
    <property type="match status" value="1"/>
</dbReference>
<evidence type="ECO:0000256" key="5">
    <source>
        <dbReference type="ARBA" id="ARBA00023014"/>
    </source>
</evidence>
<keyword evidence="8" id="KW-1185">Reference proteome</keyword>
<comment type="caution">
    <text evidence="7">The sequence shown here is derived from an EMBL/GenBank/DDBJ whole genome shotgun (WGS) entry which is preliminary data.</text>
</comment>
<protein>
    <submittedName>
        <fullName evidence="7">(2Fe-2S)-binding protein</fullName>
    </submittedName>
</protein>
<evidence type="ECO:0000256" key="1">
    <source>
        <dbReference type="ARBA" id="ARBA00022714"/>
    </source>
</evidence>
<dbReference type="InterPro" id="IPR002888">
    <property type="entry name" value="2Fe-2S-bd"/>
</dbReference>
<reference evidence="7 8" key="1">
    <citation type="submission" date="2019-01" db="EMBL/GenBank/DDBJ databases">
        <title>Sphingomonas mucosissima sp. nov. and Sphingomonas desiccabilis sp. nov., from biological soil crusts in the Colorado Plateau, USA.</title>
        <authorList>
            <person name="Zhu D."/>
        </authorList>
    </citation>
    <scope>NUCLEOTIDE SEQUENCE [LARGE SCALE GENOMIC DNA]</scope>
    <source>
        <strain evidence="7 8">CP1D</strain>
    </source>
</reference>
<dbReference type="InterPro" id="IPR012675">
    <property type="entry name" value="Beta-grasp_dom_sf"/>
</dbReference>
<dbReference type="PANTHER" id="PTHR44379:SF2">
    <property type="entry name" value="BLR6218 PROTEIN"/>
    <property type="match status" value="1"/>
</dbReference>
<dbReference type="GO" id="GO:0046872">
    <property type="term" value="F:metal ion binding"/>
    <property type="evidence" value="ECO:0007669"/>
    <property type="project" value="UniProtKB-KW"/>
</dbReference>
<dbReference type="Pfam" id="PF01799">
    <property type="entry name" value="Fer2_2"/>
    <property type="match status" value="1"/>
</dbReference>
<dbReference type="CDD" id="cd00207">
    <property type="entry name" value="fer2"/>
    <property type="match status" value="1"/>
</dbReference>
<organism evidence="7 8">
    <name type="scientific">Sphingomonas desiccabilis</name>
    <dbReference type="NCBI Taxonomy" id="429134"/>
    <lineage>
        <taxon>Bacteria</taxon>
        <taxon>Pseudomonadati</taxon>
        <taxon>Pseudomonadota</taxon>
        <taxon>Alphaproteobacteria</taxon>
        <taxon>Sphingomonadales</taxon>
        <taxon>Sphingomonadaceae</taxon>
        <taxon>Sphingomonas</taxon>
    </lineage>
</organism>
<keyword evidence="5" id="KW-0411">Iron-sulfur</keyword>
<dbReference type="InterPro" id="IPR036884">
    <property type="entry name" value="2Fe-2S-bd_dom_sf"/>
</dbReference>
<feature type="region of interest" description="Disordered" evidence="6">
    <location>
        <begin position="149"/>
        <end position="178"/>
    </location>
</feature>
<dbReference type="AlphaFoldDB" id="A0A4Q2J1A0"/>
<keyword evidence="4" id="KW-0408">Iron</keyword>
<dbReference type="OrthoDB" id="9792018at2"/>
<keyword evidence="1" id="KW-0001">2Fe-2S</keyword>
<evidence type="ECO:0000313" key="7">
    <source>
        <dbReference type="EMBL" id="RXZ35503.1"/>
    </source>
</evidence>
<dbReference type="InterPro" id="IPR006058">
    <property type="entry name" value="2Fe2S_fd_BS"/>
</dbReference>
<evidence type="ECO:0000256" key="2">
    <source>
        <dbReference type="ARBA" id="ARBA00022723"/>
    </source>
</evidence>
<evidence type="ECO:0000256" key="3">
    <source>
        <dbReference type="ARBA" id="ARBA00023002"/>
    </source>
</evidence>
<sequence>MTRFTVNNQPVEYQLDPQTPLLWALRDASNLTGTKYGCGVGECGACTVDVDGEAVRSCQVAIGALEGTFVTTIEGLSRDRSHPVQAAFLASNLGQCGYCIPGLVMATAALLRTNRDPSDAAIAEALTNLCRCGIQPRLTEAVRRAARLARGDETLEPAPKPGTDHDEAARAVPALSPR</sequence>
<accession>A0A4Q2J1A0</accession>
<gene>
    <name evidence="7" type="ORF">EO081_07780</name>
</gene>
<evidence type="ECO:0000256" key="4">
    <source>
        <dbReference type="ARBA" id="ARBA00023004"/>
    </source>
</evidence>
<dbReference type="Pfam" id="PF00111">
    <property type="entry name" value="Fer2"/>
    <property type="match status" value="1"/>
</dbReference>
<dbReference type="Proteomes" id="UP000292347">
    <property type="component" value="Unassembled WGS sequence"/>
</dbReference>
<keyword evidence="2" id="KW-0479">Metal-binding</keyword>
<keyword evidence="3" id="KW-0560">Oxidoreductase</keyword>
<dbReference type="PANTHER" id="PTHR44379">
    <property type="entry name" value="OXIDOREDUCTASE WITH IRON-SULFUR SUBUNIT"/>
    <property type="match status" value="1"/>
</dbReference>
<evidence type="ECO:0000313" key="8">
    <source>
        <dbReference type="Proteomes" id="UP000292347"/>
    </source>
</evidence>
<dbReference type="Gene3D" id="1.10.150.120">
    <property type="entry name" value="[2Fe-2S]-binding domain"/>
    <property type="match status" value="1"/>
</dbReference>
<dbReference type="EMBL" id="SDPT01000001">
    <property type="protein sequence ID" value="RXZ35503.1"/>
    <property type="molecule type" value="Genomic_DNA"/>
</dbReference>
<dbReference type="PROSITE" id="PS00197">
    <property type="entry name" value="2FE2S_FER_1"/>
    <property type="match status" value="1"/>
</dbReference>
<dbReference type="Gene3D" id="3.10.20.30">
    <property type="match status" value="1"/>
</dbReference>
<dbReference type="GO" id="GO:0016491">
    <property type="term" value="F:oxidoreductase activity"/>
    <property type="evidence" value="ECO:0007669"/>
    <property type="project" value="UniProtKB-KW"/>
</dbReference>